<dbReference type="InterPro" id="IPR001790">
    <property type="entry name" value="Ribosomal_uL10"/>
</dbReference>
<dbReference type="Pfam" id="PF17777">
    <property type="entry name" value="RL10P_insert"/>
    <property type="match status" value="1"/>
</dbReference>
<comment type="similarity">
    <text evidence="1 4">Belongs to the universal ribosomal protein uL10 family.</text>
</comment>
<feature type="region of interest" description="Disordered" evidence="5">
    <location>
        <begin position="298"/>
        <end position="323"/>
    </location>
</feature>
<dbReference type="GO" id="GO:0000027">
    <property type="term" value="P:ribosomal large subunit assembly"/>
    <property type="evidence" value="ECO:0007669"/>
    <property type="project" value="TreeGrafter"/>
</dbReference>
<dbReference type="SUPFAM" id="SSF160369">
    <property type="entry name" value="Ribosomal protein L10-like"/>
    <property type="match status" value="1"/>
</dbReference>
<dbReference type="FunFam" id="3.90.105.20:FF:000001">
    <property type="entry name" value="60S acidic ribosomal protein P0"/>
    <property type="match status" value="1"/>
</dbReference>
<feature type="compositionally biased region" description="Low complexity" evidence="5">
    <location>
        <begin position="298"/>
        <end position="308"/>
    </location>
</feature>
<dbReference type="Pfam" id="PF00466">
    <property type="entry name" value="Ribosomal_L10"/>
    <property type="match status" value="1"/>
</dbReference>
<evidence type="ECO:0000256" key="4">
    <source>
        <dbReference type="PIRNR" id="PIRNR039087"/>
    </source>
</evidence>
<dbReference type="GO" id="GO:0002181">
    <property type="term" value="P:cytoplasmic translation"/>
    <property type="evidence" value="ECO:0007669"/>
    <property type="project" value="TreeGrafter"/>
</dbReference>
<organism evidence="7 8">
    <name type="scientific">Cyanidium caldarium</name>
    <name type="common">Red alga</name>
    <dbReference type="NCBI Taxonomy" id="2771"/>
    <lineage>
        <taxon>Eukaryota</taxon>
        <taxon>Rhodophyta</taxon>
        <taxon>Bangiophyceae</taxon>
        <taxon>Cyanidiales</taxon>
        <taxon>Cyanidiaceae</taxon>
        <taxon>Cyanidium</taxon>
    </lineage>
</organism>
<keyword evidence="3 4" id="KW-0687">Ribonucleoprotein</keyword>
<name>A0AAV9IV81_CYACA</name>
<comment type="function">
    <text evidence="4">Ribosomal protein P0 is the functional equivalent of E.coli protein L10.</text>
</comment>
<dbReference type="InterPro" id="IPR030670">
    <property type="entry name" value="uL10_eukaryotes"/>
</dbReference>
<evidence type="ECO:0000313" key="8">
    <source>
        <dbReference type="Proteomes" id="UP001301350"/>
    </source>
</evidence>
<dbReference type="InterPro" id="IPR043164">
    <property type="entry name" value="Ribosomal_uL10-like_insert_sf"/>
</dbReference>
<evidence type="ECO:0000256" key="1">
    <source>
        <dbReference type="ARBA" id="ARBA00008889"/>
    </source>
</evidence>
<evidence type="ECO:0000256" key="2">
    <source>
        <dbReference type="ARBA" id="ARBA00022980"/>
    </source>
</evidence>
<dbReference type="GO" id="GO:0003735">
    <property type="term" value="F:structural constituent of ribosome"/>
    <property type="evidence" value="ECO:0007669"/>
    <property type="project" value="TreeGrafter"/>
</dbReference>
<comment type="caution">
    <text evidence="7">The sequence shown here is derived from an EMBL/GenBank/DDBJ whole genome shotgun (WGS) entry which is preliminary data.</text>
</comment>
<dbReference type="InterPro" id="IPR040637">
    <property type="entry name" value="Ribosomal_uL10-like_insert"/>
</dbReference>
<protein>
    <recommendedName>
        <fullName evidence="4">60S acidic ribosomal protein P0</fullName>
    </recommendedName>
</protein>
<feature type="domain" description="Large ribosomal subunit protein uL10-like insertion" evidence="6">
    <location>
        <begin position="110"/>
        <end position="179"/>
    </location>
</feature>
<dbReference type="EMBL" id="JANCYW010000007">
    <property type="protein sequence ID" value="KAK4536005.1"/>
    <property type="molecule type" value="Genomic_DNA"/>
</dbReference>
<dbReference type="Pfam" id="PF00428">
    <property type="entry name" value="Ribosomal_60s"/>
    <property type="match status" value="1"/>
</dbReference>
<gene>
    <name evidence="7" type="ORF">CDCA_CDCA07G2030</name>
</gene>
<sequence>MPTKYERKGVYLQRVGRLFDTYENLLVVELDNVGSKQMQDARRDLRALQSEILCGKNTIIRKALKEKLAGRPSLDKVLHELRGNIAFVFTKGDLREVRKCIMDNKVPAPAKTGQIAQCDVVVPAGPTGMPPDMTSFFQALAIPTKIERGSISIMSDVQVIRANERVGASAVALLQRMNIMPFTYGMRIRKIYEEGAMYAPSVLDITTEDLIERLKEAINKMAAISLGSGYLTAPAVPHLMLRASKALVAASIGADYDMPQSRDLRQFLSDPSRMEELVAAAAATTSAAIAPAATGAKAADAEVAQAQEPAEESDEDMGLGLFD</sequence>
<accession>A0AAV9IV81</accession>
<dbReference type="Gene3D" id="3.90.105.20">
    <property type="match status" value="1"/>
</dbReference>
<keyword evidence="2 4" id="KW-0689">Ribosomal protein</keyword>
<dbReference type="InterPro" id="IPR050323">
    <property type="entry name" value="Ribosomal_protein_uL10"/>
</dbReference>
<dbReference type="PIRSF" id="PIRSF039087">
    <property type="entry name" value="L10E"/>
    <property type="match status" value="1"/>
</dbReference>
<evidence type="ECO:0000259" key="6">
    <source>
        <dbReference type="Pfam" id="PF17777"/>
    </source>
</evidence>
<dbReference type="GO" id="GO:0070180">
    <property type="term" value="F:large ribosomal subunit rRNA binding"/>
    <property type="evidence" value="ECO:0007669"/>
    <property type="project" value="TreeGrafter"/>
</dbReference>
<dbReference type="AlphaFoldDB" id="A0AAV9IV81"/>
<evidence type="ECO:0000256" key="3">
    <source>
        <dbReference type="ARBA" id="ARBA00023274"/>
    </source>
</evidence>
<proteinExistence type="inferred from homology"/>
<dbReference type="PANTHER" id="PTHR45699">
    <property type="entry name" value="60S ACIDIC RIBOSOMAL PROTEIN P0"/>
    <property type="match status" value="1"/>
</dbReference>
<dbReference type="Proteomes" id="UP001301350">
    <property type="component" value="Unassembled WGS sequence"/>
</dbReference>
<dbReference type="PANTHER" id="PTHR45699:SF3">
    <property type="entry name" value="LARGE RIBOSOMAL SUBUNIT PROTEIN UL10"/>
    <property type="match status" value="1"/>
</dbReference>
<dbReference type="GO" id="GO:0022625">
    <property type="term" value="C:cytosolic large ribosomal subunit"/>
    <property type="evidence" value="ECO:0007669"/>
    <property type="project" value="TreeGrafter"/>
</dbReference>
<evidence type="ECO:0000256" key="5">
    <source>
        <dbReference type="SAM" id="MobiDB-lite"/>
    </source>
</evidence>
<dbReference type="CDD" id="cd05795">
    <property type="entry name" value="Ribosomal_P0_L10e"/>
    <property type="match status" value="1"/>
</dbReference>
<keyword evidence="8" id="KW-1185">Reference proteome</keyword>
<evidence type="ECO:0000313" key="7">
    <source>
        <dbReference type="EMBL" id="KAK4536005.1"/>
    </source>
</evidence>
<reference evidence="7 8" key="1">
    <citation type="submission" date="2022-07" db="EMBL/GenBank/DDBJ databases">
        <title>Genome-wide signatures of adaptation to extreme environments.</title>
        <authorList>
            <person name="Cho C.H."/>
            <person name="Yoon H.S."/>
        </authorList>
    </citation>
    <scope>NUCLEOTIDE SEQUENCE [LARGE SCALE GENOMIC DNA]</scope>
    <source>
        <strain evidence="7 8">DBV 063 E5</strain>
    </source>
</reference>
<dbReference type="InterPro" id="IPR043141">
    <property type="entry name" value="Ribosomal_uL10-like_sf"/>
</dbReference>
<dbReference type="Gene3D" id="3.30.70.1730">
    <property type="match status" value="1"/>
</dbReference>